<dbReference type="EMBL" id="JAVFWL010000005">
    <property type="protein sequence ID" value="KAK6757464.1"/>
    <property type="molecule type" value="Genomic_DNA"/>
</dbReference>
<proteinExistence type="inferred from homology"/>
<feature type="transmembrane region" description="Helical" evidence="2">
    <location>
        <begin position="156"/>
        <end position="176"/>
    </location>
</feature>
<sequence>MGCESLELPINATICCVYAFHVTTFTVVSVGTILKRDAFHPFFRNVVEFFYVYASPCAVVILLERMAASFFTSRYESTRPWSMITIAQTLCVLVSLVIVSTHFYAMDLRLFYMLGLQSFIILVLVILLILNRSRTKREIGNGHLSFRYQMAENINALRIIIPVVVLDALLTFVDILCEKIFSVDVVFESMKCDIRSYFTVFVISQTARVGIEASIPLVVVILHPSLRKAIASKLCGCRSQKGDMERLQLRNVLGEKINFSQSVEQHFSYLQAKWDV</sequence>
<protein>
    <recommendedName>
        <fullName evidence="5">Serpentine receptor class gamma</fullName>
    </recommendedName>
</protein>
<reference evidence="3 4" key="1">
    <citation type="submission" date="2023-08" db="EMBL/GenBank/DDBJ databases">
        <title>A Necator americanus chromosomal reference genome.</title>
        <authorList>
            <person name="Ilik V."/>
            <person name="Petrzelkova K.J."/>
            <person name="Pardy F."/>
            <person name="Fuh T."/>
            <person name="Niatou-Singa F.S."/>
            <person name="Gouil Q."/>
            <person name="Baker L."/>
            <person name="Ritchie M.E."/>
            <person name="Jex A.R."/>
            <person name="Gazzola D."/>
            <person name="Li H."/>
            <person name="Toshio Fujiwara R."/>
            <person name="Zhan B."/>
            <person name="Aroian R.V."/>
            <person name="Pafco B."/>
            <person name="Schwarz E.M."/>
        </authorList>
    </citation>
    <scope>NUCLEOTIDE SEQUENCE [LARGE SCALE GENOMIC DNA]</scope>
    <source>
        <strain evidence="3 4">Aroian</strain>
        <tissue evidence="3">Whole animal</tissue>
    </source>
</reference>
<comment type="similarity">
    <text evidence="1">Belongs to the nematode receptor-like protein sre family.</text>
</comment>
<gene>
    <name evidence="3" type="primary">Necator_chrV.g20135</name>
    <name evidence="3" type="ORF">RB195_015343</name>
</gene>
<dbReference type="InterPro" id="IPR004151">
    <property type="entry name" value="7TM_GPCR_serpentine_rcpt_Sre"/>
</dbReference>
<dbReference type="Proteomes" id="UP001303046">
    <property type="component" value="Unassembled WGS sequence"/>
</dbReference>
<feature type="transmembrane region" description="Helical" evidence="2">
    <location>
        <begin position="110"/>
        <end position="130"/>
    </location>
</feature>
<dbReference type="PANTHER" id="PTHR47518:SF9">
    <property type="entry name" value="SERPENTINE RECEPTOR, CLASS T"/>
    <property type="match status" value="1"/>
</dbReference>
<feature type="transmembrane region" description="Helical" evidence="2">
    <location>
        <begin position="12"/>
        <end position="34"/>
    </location>
</feature>
<keyword evidence="4" id="KW-1185">Reference proteome</keyword>
<keyword evidence="2" id="KW-0812">Transmembrane</keyword>
<evidence type="ECO:0000313" key="4">
    <source>
        <dbReference type="Proteomes" id="UP001303046"/>
    </source>
</evidence>
<evidence type="ECO:0000256" key="2">
    <source>
        <dbReference type="SAM" id="Phobius"/>
    </source>
</evidence>
<keyword evidence="2" id="KW-0472">Membrane</keyword>
<feature type="transmembrane region" description="Helical" evidence="2">
    <location>
        <begin position="46"/>
        <end position="63"/>
    </location>
</feature>
<organism evidence="3 4">
    <name type="scientific">Necator americanus</name>
    <name type="common">Human hookworm</name>
    <dbReference type="NCBI Taxonomy" id="51031"/>
    <lineage>
        <taxon>Eukaryota</taxon>
        <taxon>Metazoa</taxon>
        <taxon>Ecdysozoa</taxon>
        <taxon>Nematoda</taxon>
        <taxon>Chromadorea</taxon>
        <taxon>Rhabditida</taxon>
        <taxon>Rhabditina</taxon>
        <taxon>Rhabditomorpha</taxon>
        <taxon>Strongyloidea</taxon>
        <taxon>Ancylostomatidae</taxon>
        <taxon>Bunostominae</taxon>
        <taxon>Necator</taxon>
    </lineage>
</organism>
<evidence type="ECO:0008006" key="5">
    <source>
        <dbReference type="Google" id="ProtNLM"/>
    </source>
</evidence>
<evidence type="ECO:0000313" key="3">
    <source>
        <dbReference type="EMBL" id="KAK6757464.1"/>
    </source>
</evidence>
<name>A0ABR1E440_NECAM</name>
<dbReference type="InterPro" id="IPR052854">
    <property type="entry name" value="Serpentine_rcpt_epsilon"/>
</dbReference>
<keyword evidence="2" id="KW-1133">Transmembrane helix</keyword>
<accession>A0ABR1E440</accession>
<feature type="transmembrane region" description="Helical" evidence="2">
    <location>
        <begin position="84"/>
        <end position="104"/>
    </location>
</feature>
<comment type="caution">
    <text evidence="3">The sequence shown here is derived from an EMBL/GenBank/DDBJ whole genome shotgun (WGS) entry which is preliminary data.</text>
</comment>
<evidence type="ECO:0000256" key="1">
    <source>
        <dbReference type="ARBA" id="ARBA00006803"/>
    </source>
</evidence>
<dbReference type="Pfam" id="PF03125">
    <property type="entry name" value="Sre"/>
    <property type="match status" value="1"/>
</dbReference>
<dbReference type="PANTHER" id="PTHR47518">
    <property type="entry name" value="SERPENTINE RECEPTOR CLASS EPSILON-13-RELATED"/>
    <property type="match status" value="1"/>
</dbReference>